<accession>A0A821ZJ40</accession>
<dbReference type="EMBL" id="CAJOBP010099454">
    <property type="protein sequence ID" value="CAF4971910.1"/>
    <property type="molecule type" value="Genomic_DNA"/>
</dbReference>
<keyword evidence="2" id="KW-1185">Reference proteome</keyword>
<comment type="caution">
    <text evidence="1">The sequence shown here is derived from an EMBL/GenBank/DDBJ whole genome shotgun (WGS) entry which is preliminary data.</text>
</comment>
<proteinExistence type="predicted"/>
<reference evidence="1" key="1">
    <citation type="submission" date="2021-02" db="EMBL/GenBank/DDBJ databases">
        <authorList>
            <person name="Nowell W R."/>
        </authorList>
    </citation>
    <scope>NUCLEOTIDE SEQUENCE</scope>
</reference>
<dbReference type="AlphaFoldDB" id="A0A821ZJ40"/>
<protein>
    <submittedName>
        <fullName evidence="1">Uncharacterized protein</fullName>
    </submittedName>
</protein>
<gene>
    <name evidence="1" type="ORF">UJA718_LOCUS48804</name>
</gene>
<sequence length="30" mass="3587">TLLHNLIDQYQDIDESRSKAFDNYSSTKFH</sequence>
<organism evidence="1 2">
    <name type="scientific">Rotaria socialis</name>
    <dbReference type="NCBI Taxonomy" id="392032"/>
    <lineage>
        <taxon>Eukaryota</taxon>
        <taxon>Metazoa</taxon>
        <taxon>Spiralia</taxon>
        <taxon>Gnathifera</taxon>
        <taxon>Rotifera</taxon>
        <taxon>Eurotatoria</taxon>
        <taxon>Bdelloidea</taxon>
        <taxon>Philodinida</taxon>
        <taxon>Philodinidae</taxon>
        <taxon>Rotaria</taxon>
    </lineage>
</organism>
<name>A0A821ZJ40_9BILA</name>
<dbReference type="Proteomes" id="UP000663873">
    <property type="component" value="Unassembled WGS sequence"/>
</dbReference>
<evidence type="ECO:0000313" key="1">
    <source>
        <dbReference type="EMBL" id="CAF4971910.1"/>
    </source>
</evidence>
<evidence type="ECO:0000313" key="2">
    <source>
        <dbReference type="Proteomes" id="UP000663873"/>
    </source>
</evidence>
<feature type="non-terminal residue" evidence="1">
    <location>
        <position position="1"/>
    </location>
</feature>